<evidence type="ECO:0000313" key="3">
    <source>
        <dbReference type="EMBL" id="CAE0691689.1"/>
    </source>
</evidence>
<dbReference type="InterPro" id="IPR011990">
    <property type="entry name" value="TPR-like_helical_dom_sf"/>
</dbReference>
<dbReference type="EMBL" id="CAKKNE010000006">
    <property type="protein sequence ID" value="CAH0380098.1"/>
    <property type="molecule type" value="Genomic_DNA"/>
</dbReference>
<evidence type="ECO:0000256" key="2">
    <source>
        <dbReference type="SAM" id="MobiDB-lite"/>
    </source>
</evidence>
<keyword evidence="1" id="KW-0175">Coiled coil</keyword>
<dbReference type="Gene3D" id="1.25.40.10">
    <property type="entry name" value="Tetratricopeptide repeat domain"/>
    <property type="match status" value="1"/>
</dbReference>
<evidence type="ECO:0000256" key="1">
    <source>
        <dbReference type="SAM" id="Coils"/>
    </source>
</evidence>
<dbReference type="PANTHER" id="PTHR46082:SF6">
    <property type="entry name" value="AAA+ ATPASE DOMAIN-CONTAINING PROTEIN-RELATED"/>
    <property type="match status" value="1"/>
</dbReference>
<dbReference type="PANTHER" id="PTHR46082">
    <property type="entry name" value="ATP/GTP-BINDING PROTEIN-RELATED"/>
    <property type="match status" value="1"/>
</dbReference>
<name>A0A7S3ZRM1_9STRA</name>
<sequence length="668" mass="74833">MGAGGSFEYVAKFVEDDPELEADDQRKLAAYVREHRITGKRARRRFMNDKSALEEIAGPKAAKVLRSRLRQKKVRVGKKAEEFFANVKDFIAAKHEIDATAERVLPRSYMDSYQSFKPAVLRHAEGMSIDDVYQSAECTRSAFEQAARSVVEAADLDPDEVVTHDGEELMLTDDLPFTRLCLAPPKGHARAAEKIRDDYEGDASRLVDVNRCSIVVDEEQQLVAVASKLMEKCEVVRLKNRFAEPLFNGYRDALYSVRVSSGDTSHICELQLHLAAVIAHKEKTHHYYEYFRSYFAGSMAEVDSRMKDLMDIGISHDKSLEGLVNDLAASCTDVPRLKGLARFLGYGGMDEYELAARLYDRCLDVHLTSLNAARLLWRDKTASIAQSFRGIDDANALKHDSKPVEEICRAQLEAADNAQWHGSEGHERPRPTCCAPEVVEAWEAQCEAWRKAGALFRETRDRASSKLGNEHPVTLTAAASLAGWILEDKDGDWNEAFDLCSDALPKLAKVLGATHPDTLDARSQLAQICWSATTKKSRERVEAAGYESSAHAAAALFAENIEAYRAMGEPDSEHRLMNMTQLARVYNEPALARYDDSLAVLREALERYRRTLGEANSNTDACLELVDRHAEGLERVSQGDPFYSDDEEEVDEEDEDDEDDGDDDEDDE</sequence>
<dbReference type="OrthoDB" id="206178at2759"/>
<reference evidence="4" key="2">
    <citation type="submission" date="2021-11" db="EMBL/GenBank/DDBJ databases">
        <authorList>
            <consortium name="Genoscope - CEA"/>
            <person name="William W."/>
        </authorList>
    </citation>
    <scope>NUCLEOTIDE SEQUENCE</scope>
</reference>
<accession>A0A7S3ZRM1</accession>
<feature type="compositionally biased region" description="Acidic residues" evidence="2">
    <location>
        <begin position="643"/>
        <end position="668"/>
    </location>
</feature>
<feature type="coiled-coil region" evidence="1">
    <location>
        <begin position="591"/>
        <end position="618"/>
    </location>
</feature>
<proteinExistence type="predicted"/>
<dbReference type="AlphaFoldDB" id="A0A7S3ZRM1"/>
<feature type="region of interest" description="Disordered" evidence="2">
    <location>
        <begin position="633"/>
        <end position="668"/>
    </location>
</feature>
<dbReference type="SUPFAM" id="SSF81301">
    <property type="entry name" value="Nucleotidyltransferase"/>
    <property type="match status" value="1"/>
</dbReference>
<evidence type="ECO:0008006" key="6">
    <source>
        <dbReference type="Google" id="ProtNLM"/>
    </source>
</evidence>
<keyword evidence="5" id="KW-1185">Reference proteome</keyword>
<dbReference type="InterPro" id="IPR053137">
    <property type="entry name" value="NLR-like"/>
</dbReference>
<evidence type="ECO:0000313" key="5">
    <source>
        <dbReference type="Proteomes" id="UP000789595"/>
    </source>
</evidence>
<evidence type="ECO:0000313" key="4">
    <source>
        <dbReference type="EMBL" id="CAH0380098.1"/>
    </source>
</evidence>
<protein>
    <recommendedName>
        <fullName evidence="6">RelA/SpoT domain-containing protein</fullName>
    </recommendedName>
</protein>
<reference evidence="3" key="1">
    <citation type="submission" date="2021-01" db="EMBL/GenBank/DDBJ databases">
        <authorList>
            <person name="Corre E."/>
            <person name="Pelletier E."/>
            <person name="Niang G."/>
            <person name="Scheremetjew M."/>
            <person name="Finn R."/>
            <person name="Kale V."/>
            <person name="Holt S."/>
            <person name="Cochrane G."/>
            <person name="Meng A."/>
            <person name="Brown T."/>
            <person name="Cohen L."/>
        </authorList>
    </citation>
    <scope>NUCLEOTIDE SEQUENCE</scope>
    <source>
        <strain evidence="3">CCMP1756</strain>
    </source>
</reference>
<dbReference type="Proteomes" id="UP000789595">
    <property type="component" value="Unassembled WGS sequence"/>
</dbReference>
<gene>
    <name evidence="3" type="ORF">PCAL00307_LOCUS7125</name>
    <name evidence="4" type="ORF">PECAL_6P17370</name>
</gene>
<organism evidence="3">
    <name type="scientific">Pelagomonas calceolata</name>
    <dbReference type="NCBI Taxonomy" id="35677"/>
    <lineage>
        <taxon>Eukaryota</taxon>
        <taxon>Sar</taxon>
        <taxon>Stramenopiles</taxon>
        <taxon>Ochrophyta</taxon>
        <taxon>Pelagophyceae</taxon>
        <taxon>Pelagomonadales</taxon>
        <taxon>Pelagomonadaceae</taxon>
        <taxon>Pelagomonas</taxon>
    </lineage>
</organism>
<dbReference type="InterPro" id="IPR043519">
    <property type="entry name" value="NT_sf"/>
</dbReference>
<dbReference type="EMBL" id="HBIW01008406">
    <property type="protein sequence ID" value="CAE0691689.1"/>
    <property type="molecule type" value="Transcribed_RNA"/>
</dbReference>
<dbReference type="Pfam" id="PF13374">
    <property type="entry name" value="TPR_10"/>
    <property type="match status" value="1"/>
</dbReference>